<dbReference type="GO" id="GO:0005886">
    <property type="term" value="C:plasma membrane"/>
    <property type="evidence" value="ECO:0007669"/>
    <property type="project" value="UniProtKB-SubCell"/>
</dbReference>
<evidence type="ECO:0000256" key="6">
    <source>
        <dbReference type="ARBA" id="ARBA00038076"/>
    </source>
</evidence>
<dbReference type="Pfam" id="PF12704">
    <property type="entry name" value="MacB_PCD"/>
    <property type="match status" value="1"/>
</dbReference>
<keyword evidence="2" id="KW-1003">Cell membrane</keyword>
<dbReference type="InterPro" id="IPR050250">
    <property type="entry name" value="Macrolide_Exporter_MacB"/>
</dbReference>
<evidence type="ECO:0000259" key="9">
    <source>
        <dbReference type="Pfam" id="PF12704"/>
    </source>
</evidence>
<dbReference type="InterPro" id="IPR025857">
    <property type="entry name" value="MacB_PCD"/>
</dbReference>
<organism evidence="10 11">
    <name type="scientific">Actinoplanes octamycinicus</name>
    <dbReference type="NCBI Taxonomy" id="135948"/>
    <lineage>
        <taxon>Bacteria</taxon>
        <taxon>Bacillati</taxon>
        <taxon>Actinomycetota</taxon>
        <taxon>Actinomycetes</taxon>
        <taxon>Micromonosporales</taxon>
        <taxon>Micromonosporaceae</taxon>
        <taxon>Actinoplanes</taxon>
    </lineage>
</organism>
<feature type="transmembrane region" description="Helical" evidence="7">
    <location>
        <begin position="319"/>
        <end position="347"/>
    </location>
</feature>
<comment type="subcellular location">
    <subcellularLocation>
        <location evidence="1">Cell membrane</location>
        <topology evidence="1">Multi-pass membrane protein</topology>
    </subcellularLocation>
</comment>
<proteinExistence type="inferred from homology"/>
<sequence>MWRDLWDEALAGVLARPGRTALTALGTVLGTATLVITTGLADTAGAQIVSRFDELAATTVTVVPTPEDGPQAKESPIPWDAPARLIRLNGVESAATMTTLRLPDVKITATTVVDPLAAKGTAAAVVAGSPELAAAVEGRVIGRFFDTGHNGRGDRVAVVGRNLANSLHLADLRQRPAIFVGSQSFTVIGVLVDARRSAGLLDAMILPEGTARKVFGLKAPESVVIDTAVGAAALIASQAPIALAPQKPELLTAERPAEPTTTKAKVAEDVRALFVLLGVISLVVGGVGIANTTLVSVLERIGEIGLRRSLGGTRFSVASLFILESSMIGLIGGILGSSAGILAVVLVGAVKQWTPVLNIWITPAAVLVGAVVGLLAGLYPSLRAAKIEPIAALRVQA</sequence>
<evidence type="ECO:0000259" key="8">
    <source>
        <dbReference type="Pfam" id="PF02687"/>
    </source>
</evidence>
<dbReference type="GO" id="GO:0022857">
    <property type="term" value="F:transmembrane transporter activity"/>
    <property type="evidence" value="ECO:0007669"/>
    <property type="project" value="TreeGrafter"/>
</dbReference>
<evidence type="ECO:0000256" key="1">
    <source>
        <dbReference type="ARBA" id="ARBA00004651"/>
    </source>
</evidence>
<evidence type="ECO:0000313" key="11">
    <source>
        <dbReference type="Proteomes" id="UP000546162"/>
    </source>
</evidence>
<feature type="domain" description="ABC3 transporter permease C-terminal" evidence="8">
    <location>
        <begin position="276"/>
        <end position="389"/>
    </location>
</feature>
<evidence type="ECO:0000313" key="10">
    <source>
        <dbReference type="EMBL" id="MBB4738701.1"/>
    </source>
</evidence>
<feature type="transmembrane region" description="Helical" evidence="7">
    <location>
        <begin position="272"/>
        <end position="298"/>
    </location>
</feature>
<keyword evidence="4 7" id="KW-1133">Transmembrane helix</keyword>
<evidence type="ECO:0000256" key="3">
    <source>
        <dbReference type="ARBA" id="ARBA00022692"/>
    </source>
</evidence>
<dbReference type="PANTHER" id="PTHR30572">
    <property type="entry name" value="MEMBRANE COMPONENT OF TRANSPORTER-RELATED"/>
    <property type="match status" value="1"/>
</dbReference>
<dbReference type="Pfam" id="PF02687">
    <property type="entry name" value="FtsX"/>
    <property type="match status" value="1"/>
</dbReference>
<comment type="caution">
    <text evidence="10">The sequence shown here is derived from an EMBL/GenBank/DDBJ whole genome shotgun (WGS) entry which is preliminary data.</text>
</comment>
<evidence type="ECO:0000256" key="4">
    <source>
        <dbReference type="ARBA" id="ARBA00022989"/>
    </source>
</evidence>
<evidence type="ECO:0000256" key="2">
    <source>
        <dbReference type="ARBA" id="ARBA00022475"/>
    </source>
</evidence>
<name>A0A7W7GUV6_9ACTN</name>
<dbReference type="PANTHER" id="PTHR30572:SF4">
    <property type="entry name" value="ABC TRANSPORTER PERMEASE YTRF"/>
    <property type="match status" value="1"/>
</dbReference>
<keyword evidence="11" id="KW-1185">Reference proteome</keyword>
<gene>
    <name evidence="10" type="ORF">BJY16_002160</name>
</gene>
<feature type="domain" description="MacB-like periplasmic core" evidence="9">
    <location>
        <begin position="20"/>
        <end position="215"/>
    </location>
</feature>
<dbReference type="EMBL" id="JACHNB010000001">
    <property type="protein sequence ID" value="MBB4738701.1"/>
    <property type="molecule type" value="Genomic_DNA"/>
</dbReference>
<comment type="similarity">
    <text evidence="6">Belongs to the ABC-4 integral membrane protein family.</text>
</comment>
<evidence type="ECO:0000256" key="7">
    <source>
        <dbReference type="SAM" id="Phobius"/>
    </source>
</evidence>
<evidence type="ECO:0000256" key="5">
    <source>
        <dbReference type="ARBA" id="ARBA00023136"/>
    </source>
</evidence>
<dbReference type="AlphaFoldDB" id="A0A7W7GUV6"/>
<dbReference type="InterPro" id="IPR003838">
    <property type="entry name" value="ABC3_permease_C"/>
</dbReference>
<keyword evidence="3 7" id="KW-0812">Transmembrane</keyword>
<reference evidence="10 11" key="1">
    <citation type="submission" date="2020-08" db="EMBL/GenBank/DDBJ databases">
        <title>Sequencing the genomes of 1000 actinobacteria strains.</title>
        <authorList>
            <person name="Klenk H.-P."/>
        </authorList>
    </citation>
    <scope>NUCLEOTIDE SEQUENCE [LARGE SCALE GENOMIC DNA]</scope>
    <source>
        <strain evidence="10 11">DSM 45809</strain>
    </source>
</reference>
<dbReference type="RefSeq" id="WP_185039261.1">
    <property type="nucleotide sequence ID" value="NZ_BAABFG010000005.1"/>
</dbReference>
<protein>
    <submittedName>
        <fullName evidence="10">ABC-type antimicrobial peptide transport system permease subunit</fullName>
    </submittedName>
</protein>
<dbReference type="Proteomes" id="UP000546162">
    <property type="component" value="Unassembled WGS sequence"/>
</dbReference>
<feature type="transmembrane region" description="Helical" evidence="7">
    <location>
        <begin position="359"/>
        <end position="379"/>
    </location>
</feature>
<keyword evidence="5 7" id="KW-0472">Membrane</keyword>
<accession>A0A7W7GUV6</accession>